<keyword evidence="1" id="KW-0812">Transmembrane</keyword>
<dbReference type="HOGENOM" id="CLU_111458_0_0_5"/>
<feature type="transmembrane region" description="Helical" evidence="1">
    <location>
        <begin position="15"/>
        <end position="34"/>
    </location>
</feature>
<gene>
    <name evidence="2" type="ordered locus">RPE_0013</name>
</gene>
<dbReference type="OrthoDB" id="1495896at2"/>
<reference evidence="2" key="1">
    <citation type="submission" date="2006-09" db="EMBL/GenBank/DDBJ databases">
        <title>Complete sequence of Rhodopseudomonas palustris BisA53.</title>
        <authorList>
            <consortium name="US DOE Joint Genome Institute"/>
            <person name="Copeland A."/>
            <person name="Lucas S."/>
            <person name="Lapidus A."/>
            <person name="Barry K."/>
            <person name="Detter J.C."/>
            <person name="Glavina del Rio T."/>
            <person name="Hammon N."/>
            <person name="Israni S."/>
            <person name="Dalin E."/>
            <person name="Tice H."/>
            <person name="Pitluck S."/>
            <person name="Chain P."/>
            <person name="Malfatti S."/>
            <person name="Shin M."/>
            <person name="Vergez L."/>
            <person name="Schmutz J."/>
            <person name="Larimer F."/>
            <person name="Land M."/>
            <person name="Hauser L."/>
            <person name="Pelletier D.A."/>
            <person name="Kyrpides N."/>
            <person name="Kim E."/>
            <person name="Harwood C.S."/>
            <person name="Oda Y."/>
            <person name="Richardson P."/>
        </authorList>
    </citation>
    <scope>NUCLEOTIDE SEQUENCE [LARGE SCALE GENOMIC DNA]</scope>
    <source>
        <strain evidence="2">BisA53</strain>
    </source>
</reference>
<sequence length="166" mass="18236">MSKSESSPRPLTGRVVLIALLTFFGLVFGVNGLMMKLAIDTLPGTEVDSPYVASLRYENEIAAAREQQQRDWKVDAKLERQPDGLATLRVEARDRNGVPLAGLSFFGRLERPADKRADKDVTLAEIGEGVYRGQATGVMAGLWDLVLEGDSTGNRVYLSKNRLVLN</sequence>
<name>Q07VR0_RHOP5</name>
<dbReference type="eggNOG" id="COG5456">
    <property type="taxonomic scope" value="Bacteria"/>
</dbReference>
<accession>Q07VR0</accession>
<dbReference type="STRING" id="316055.RPE_0013"/>
<dbReference type="InterPro" id="IPR008620">
    <property type="entry name" value="FixH"/>
</dbReference>
<dbReference type="PIRSF" id="PIRSF011386">
    <property type="entry name" value="FixH"/>
    <property type="match status" value="1"/>
</dbReference>
<dbReference type="Pfam" id="PF05751">
    <property type="entry name" value="FixH"/>
    <property type="match status" value="1"/>
</dbReference>
<evidence type="ECO:0000256" key="1">
    <source>
        <dbReference type="SAM" id="Phobius"/>
    </source>
</evidence>
<proteinExistence type="predicted"/>
<dbReference type="KEGG" id="rpe:RPE_0013"/>
<dbReference type="InterPro" id="IPR018037">
    <property type="entry name" value="FixH_proteobacterial"/>
</dbReference>
<dbReference type="EMBL" id="CP000463">
    <property type="protein sequence ID" value="ABJ03974.1"/>
    <property type="molecule type" value="Genomic_DNA"/>
</dbReference>
<protein>
    <submittedName>
        <fullName evidence="2">FixH family protein</fullName>
    </submittedName>
</protein>
<organism evidence="2">
    <name type="scientific">Rhodopseudomonas palustris (strain BisA53)</name>
    <dbReference type="NCBI Taxonomy" id="316055"/>
    <lineage>
        <taxon>Bacteria</taxon>
        <taxon>Pseudomonadati</taxon>
        <taxon>Pseudomonadota</taxon>
        <taxon>Alphaproteobacteria</taxon>
        <taxon>Hyphomicrobiales</taxon>
        <taxon>Nitrobacteraceae</taxon>
        <taxon>Rhodopseudomonas</taxon>
    </lineage>
</organism>
<keyword evidence="1" id="KW-1133">Transmembrane helix</keyword>
<keyword evidence="1" id="KW-0472">Membrane</keyword>
<evidence type="ECO:0000313" key="2">
    <source>
        <dbReference type="EMBL" id="ABJ03974.1"/>
    </source>
</evidence>
<dbReference type="AlphaFoldDB" id="Q07VR0"/>